<evidence type="ECO:0000256" key="1">
    <source>
        <dbReference type="ARBA" id="ARBA00009206"/>
    </source>
</evidence>
<evidence type="ECO:0000259" key="8">
    <source>
        <dbReference type="Pfam" id="PF05189"/>
    </source>
</evidence>
<dbReference type="KEGG" id="ovi:T265_11864"/>
<organism evidence="9 10">
    <name type="scientific">Opisthorchis viverrini</name>
    <name type="common">Southeast Asian liver fluke</name>
    <dbReference type="NCBI Taxonomy" id="6198"/>
    <lineage>
        <taxon>Eukaryota</taxon>
        <taxon>Metazoa</taxon>
        <taxon>Spiralia</taxon>
        <taxon>Lophotrochozoa</taxon>
        <taxon>Platyhelminthes</taxon>
        <taxon>Trematoda</taxon>
        <taxon>Digenea</taxon>
        <taxon>Opisthorchiida</taxon>
        <taxon>Opisthorchiata</taxon>
        <taxon>Opisthorchiidae</taxon>
        <taxon>Opisthorchis</taxon>
    </lineage>
</organism>
<evidence type="ECO:0000313" key="9">
    <source>
        <dbReference type="EMBL" id="KER19321.1"/>
    </source>
</evidence>
<reference evidence="9 10" key="1">
    <citation type="submission" date="2013-11" db="EMBL/GenBank/DDBJ databases">
        <title>Opisthorchis viverrini - life in the bile duct.</title>
        <authorList>
            <person name="Young N.D."/>
            <person name="Nagarajan N."/>
            <person name="Lin S.J."/>
            <person name="Korhonen P.K."/>
            <person name="Jex A.R."/>
            <person name="Hall R.S."/>
            <person name="Safavi-Hemami H."/>
            <person name="Kaewkong W."/>
            <person name="Bertrand D."/>
            <person name="Gao S."/>
            <person name="Seet Q."/>
            <person name="Wongkham S."/>
            <person name="Teh B.T."/>
            <person name="Wongkham C."/>
            <person name="Intapan P.M."/>
            <person name="Maleewong W."/>
            <person name="Yang X."/>
            <person name="Hu M."/>
            <person name="Wang Z."/>
            <person name="Hofmann A."/>
            <person name="Sternberg P.W."/>
            <person name="Tan P."/>
            <person name="Wang J."/>
            <person name="Gasser R.B."/>
        </authorList>
    </citation>
    <scope>NUCLEOTIDE SEQUENCE [LARGE SCALE GENOMIC DNA]</scope>
</reference>
<dbReference type="Gene3D" id="3.65.10.20">
    <property type="entry name" value="RNA 3'-terminal phosphate cyclase domain"/>
    <property type="match status" value="1"/>
</dbReference>
<dbReference type="GO" id="GO:0000166">
    <property type="term" value="F:nucleotide binding"/>
    <property type="evidence" value="ECO:0007669"/>
    <property type="project" value="UniProtKB-KW"/>
</dbReference>
<dbReference type="Proteomes" id="UP000054324">
    <property type="component" value="Unassembled WGS sequence"/>
</dbReference>
<dbReference type="InterPro" id="IPR013792">
    <property type="entry name" value="RNA3'P_cycl/enolpyr_Trfase_a/b"/>
</dbReference>
<sequence>MQRFKRYDIKYLVKNRIPCRKGTVRNKKTSAAPNPSHLGIFWEMYAEDNTPLLNFIIKLIRLAVRLLQSQLFLLLMSGDTGFSVDGSVMEGGGQILRTAVACAAIICRPVHVNNIRAGRPKPGLSNQHLTGIILCAEISGGELSHCRLGSTELQFKPRSVRCGTYEADAKTAGSISLLLQVALPVLAYAGSGSSSILLLKGGTDAQFAPPIDYMSEITLYFLEKMGLDCELEVIRRGFYPQGGGVVKAQVHRLSSPLLPITMLDPGPVDHVSGYAFVAGRVPVKVAHEMERECVRCCSQSFPSCPVKIRVFREDDNHCTGNVSTFLFIVHTKNGSRLAVSGLGNPRGPHHTKLVQDAIARLTTLVHLRACCDDNMQDQVSG</sequence>
<accession>A0A074YWY6</accession>
<dbReference type="NCBIfam" id="TIGR03399">
    <property type="entry name" value="RNA_3prim_cycl"/>
    <property type="match status" value="1"/>
</dbReference>
<dbReference type="PANTHER" id="PTHR11096">
    <property type="entry name" value="RNA 3' TERMINAL PHOSPHATE CYCLASE"/>
    <property type="match status" value="1"/>
</dbReference>
<dbReference type="EMBL" id="KL597244">
    <property type="protein sequence ID" value="KER19321.1"/>
    <property type="molecule type" value="Genomic_DNA"/>
</dbReference>
<dbReference type="STRING" id="6198.A0A074YWY6"/>
<dbReference type="GeneID" id="20326032"/>
<dbReference type="AlphaFoldDB" id="A0A074YWY6"/>
<dbReference type="PANTHER" id="PTHR11096:SF0">
    <property type="entry name" value="RNA 3'-TERMINAL PHOSPHATE CYCLASE"/>
    <property type="match status" value="1"/>
</dbReference>
<proteinExistence type="inferred from homology"/>
<dbReference type="OrthoDB" id="25029at2759"/>
<dbReference type="Pfam" id="PF05189">
    <property type="entry name" value="RTC_insert"/>
    <property type="match status" value="1"/>
</dbReference>
<feature type="domain" description="RNA 3'-terminal phosphate cyclase" evidence="7">
    <location>
        <begin position="89"/>
        <end position="379"/>
    </location>
</feature>
<dbReference type="GO" id="GO:0003963">
    <property type="term" value="F:RNA-3'-phosphate cyclase activity"/>
    <property type="evidence" value="ECO:0007669"/>
    <property type="project" value="UniProtKB-EC"/>
</dbReference>
<dbReference type="InterPro" id="IPR037136">
    <property type="entry name" value="RNA3'_phos_cyclase_dom_sf"/>
</dbReference>
<comment type="catalytic activity">
    <reaction evidence="6">
        <text>a 3'-end 3'-phospho-ribonucleotide-RNA + ATP = a 3'-end 2',3'-cyclophospho-ribonucleotide-RNA + AMP + diphosphate</text>
        <dbReference type="Rhea" id="RHEA:23976"/>
        <dbReference type="Rhea" id="RHEA-COMP:10463"/>
        <dbReference type="Rhea" id="RHEA-COMP:10464"/>
        <dbReference type="ChEBI" id="CHEBI:30616"/>
        <dbReference type="ChEBI" id="CHEBI:33019"/>
        <dbReference type="ChEBI" id="CHEBI:83062"/>
        <dbReference type="ChEBI" id="CHEBI:83064"/>
        <dbReference type="ChEBI" id="CHEBI:456215"/>
        <dbReference type="EC" id="6.5.1.4"/>
    </reaction>
</comment>
<dbReference type="InterPro" id="IPR013791">
    <property type="entry name" value="RNA3'-term_phos_cycl_insert"/>
</dbReference>
<dbReference type="InterPro" id="IPR036553">
    <property type="entry name" value="RPTC_insert"/>
</dbReference>
<evidence type="ECO:0000256" key="5">
    <source>
        <dbReference type="ARBA" id="ARBA00022741"/>
    </source>
</evidence>
<gene>
    <name evidence="9" type="ORF">T265_11864</name>
</gene>
<dbReference type="GO" id="GO:0006396">
    <property type="term" value="P:RNA processing"/>
    <property type="evidence" value="ECO:0007669"/>
    <property type="project" value="InterPro"/>
</dbReference>
<dbReference type="SUPFAM" id="SSF55205">
    <property type="entry name" value="EPT/RTPC-like"/>
    <property type="match status" value="1"/>
</dbReference>
<dbReference type="InterPro" id="IPR020719">
    <property type="entry name" value="RNA3'_term_phos_cycl-like_CS"/>
</dbReference>
<dbReference type="PROSITE" id="PS01287">
    <property type="entry name" value="RTC"/>
    <property type="match status" value="1"/>
</dbReference>
<dbReference type="Gene3D" id="3.30.360.20">
    <property type="entry name" value="RNA 3'-terminal phosphate cyclase, insert domain"/>
    <property type="match status" value="1"/>
</dbReference>
<evidence type="ECO:0000259" key="7">
    <source>
        <dbReference type="Pfam" id="PF01137"/>
    </source>
</evidence>
<dbReference type="EC" id="6.5.1.4" evidence="2"/>
<dbReference type="CTD" id="20326032"/>
<dbReference type="InterPro" id="IPR023797">
    <property type="entry name" value="RNA3'_phos_cyclase_dom"/>
</dbReference>
<evidence type="ECO:0000256" key="6">
    <source>
        <dbReference type="ARBA" id="ARBA00024481"/>
    </source>
</evidence>
<feature type="domain" description="RNA 3'-terminal phosphate cyclase insert" evidence="8">
    <location>
        <begin position="263"/>
        <end position="348"/>
    </location>
</feature>
<keyword evidence="5" id="KW-0547">Nucleotide-binding</keyword>
<evidence type="ECO:0000256" key="4">
    <source>
        <dbReference type="ARBA" id="ARBA00022598"/>
    </source>
</evidence>
<keyword evidence="4" id="KW-0436">Ligase</keyword>
<evidence type="ECO:0000256" key="2">
    <source>
        <dbReference type="ARBA" id="ARBA00012725"/>
    </source>
</evidence>
<dbReference type="RefSeq" id="XP_009176927.1">
    <property type="nucleotide sequence ID" value="XM_009178663.1"/>
</dbReference>
<dbReference type="InterPro" id="IPR000228">
    <property type="entry name" value="RNA3'_term_phos_cyc"/>
</dbReference>
<comment type="similarity">
    <text evidence="1">Belongs to the RNA 3'-terminal cyclase family. Type 1 subfamily.</text>
</comment>
<evidence type="ECO:0000256" key="3">
    <source>
        <dbReference type="ARBA" id="ARBA00021428"/>
    </source>
</evidence>
<keyword evidence="10" id="KW-1185">Reference proteome</keyword>
<evidence type="ECO:0000313" key="10">
    <source>
        <dbReference type="Proteomes" id="UP000054324"/>
    </source>
</evidence>
<dbReference type="Pfam" id="PF01137">
    <property type="entry name" value="RTC"/>
    <property type="match status" value="1"/>
</dbReference>
<protein>
    <recommendedName>
        <fullName evidence="3">RNA 3'-terminal phosphate cyclase</fullName>
        <ecNumber evidence="2">6.5.1.4</ecNumber>
    </recommendedName>
</protein>
<dbReference type="GO" id="GO:0005634">
    <property type="term" value="C:nucleus"/>
    <property type="evidence" value="ECO:0007669"/>
    <property type="project" value="TreeGrafter"/>
</dbReference>
<name>A0A074YWY6_OPIVI</name>
<dbReference type="InterPro" id="IPR017770">
    <property type="entry name" value="RNA3'_term_phos_cyc_type_1"/>
</dbReference>